<feature type="region of interest" description="Disordered" evidence="1">
    <location>
        <begin position="552"/>
        <end position="685"/>
    </location>
</feature>
<proteinExistence type="predicted"/>
<gene>
    <name evidence="2" type="ORF">DFH08DRAFT_976063</name>
</gene>
<reference evidence="2" key="1">
    <citation type="submission" date="2023-03" db="EMBL/GenBank/DDBJ databases">
        <title>Massive genome expansion in bonnet fungi (Mycena s.s.) driven by repeated elements and novel gene families across ecological guilds.</title>
        <authorList>
            <consortium name="Lawrence Berkeley National Laboratory"/>
            <person name="Harder C.B."/>
            <person name="Miyauchi S."/>
            <person name="Viragh M."/>
            <person name="Kuo A."/>
            <person name="Thoen E."/>
            <person name="Andreopoulos B."/>
            <person name="Lu D."/>
            <person name="Skrede I."/>
            <person name="Drula E."/>
            <person name="Henrissat B."/>
            <person name="Morin E."/>
            <person name="Kohler A."/>
            <person name="Barry K."/>
            <person name="LaButti K."/>
            <person name="Morin E."/>
            <person name="Salamov A."/>
            <person name="Lipzen A."/>
            <person name="Mereny Z."/>
            <person name="Hegedus B."/>
            <person name="Baldrian P."/>
            <person name="Stursova M."/>
            <person name="Weitz H."/>
            <person name="Taylor A."/>
            <person name="Grigoriev I.V."/>
            <person name="Nagy L.G."/>
            <person name="Martin F."/>
            <person name="Kauserud H."/>
        </authorList>
    </citation>
    <scope>NUCLEOTIDE SEQUENCE</scope>
    <source>
        <strain evidence="2">CBHHK002</strain>
    </source>
</reference>
<sequence>MTPPLLERFTHTQLFREYPWLSDAFVCDNWFEAATAVKGLTDYASFLVELDQRVPPANSTAHCDAEFRALLGLDNVYHMVRDQVAANSKAVAQTWTTLLRFQVLDVLLAMRWGISDTPCVVRPAPTGIKQIELLTSLTWENEVKKIEKESKKKAGASKAKARTLDEDQDEISPAPSTSVVESEAWSLVQKLSGMTTRSLLQKTTKNLQAMGTALTWILESRAFADDLFPLSIRVNDLYDATPAVAQRAGTLKIVDLLRPLSYALNSSFLTVFCDLDLQKEFGNVMHQYETRLFLGRYRSPRLAYMEELMLTVVRDIAIGTPVDAAISKFLAKDSEVPMELPPIDTADQTIFIPSDHSNIRLAATANRKRTKTRPLELAVPELPCSRVIATALASTICQVTDSAPGSSLDWASLVAFEDGPAPESELGAGSGSGPGSVVGPAEGAASDGQLVPMNVDHNVDITRDDTDDIPAWDSTHADAEGKPLKKRPRSNSIPDTTGRASKRSCVTGGNKDQATSQGDELGEGVVSGSGAAVGAAEGATSDGQLNVTGAKQDLDDRITCDDTVDNVPPGSTANIEEDQSSMPDSNSTQGDVKGTTSKKILRSHSTPNTERRTSKRSSVLARLTGGKKDQTSTQDSELVEAVLDSDAPSDDGVLKADKQAKTKPRKKMARPRPPASKKPNTDSRTVRVVEPLSAVERMPPKLSQHPVSMWGLRPDGTKREFKFQLHENSEHAERPMLEQLQGAIERQQQLCGEKAFVRHIPGKLPTRKPEANEPALYVLTDTEWKSLSQLERTRLYETGRNIFIMGMVIGDIGAGVEESLSMLHRLDDEMEVQVPGVRLPPHDGDTKPADYSDINRLTTLRRFFVHAKRDDGLVLNALRLPSSHYPHPNPLAGSGLDLEEVAYRQTAGLWNFNAQSPPDEKKWFDIAGTKWTSTLGHLDAAGGTVVGPQGDGEKYWIMKRDDLETVHDSDTYRTWDPDRPDFESGRYEGLVLPARGGILLMQNVEHIVLGLPPEGAANSPGSLSATWITGGHYFVATRIRPALSVQLHLVMLERVLTNVEHDAQWQILVRICAFWLDVTCVRPPEDMQLFEAYLPTLDECSTKGWMDIVCLACLVILSTPLDRRGYLNSIPQDEIVQRVHVITLYRRWRRWFTVKFLGRSGNAVIDWENDPMLLHLAQVVVRYHKKESKDSSNFDSDALAGFGAKVVKKNVVEALERYSAGLGTKLAMPPQHSRFWLFSGDEFSLQALF</sequence>
<evidence type="ECO:0000256" key="1">
    <source>
        <dbReference type="SAM" id="MobiDB-lite"/>
    </source>
</evidence>
<feature type="region of interest" description="Disordered" evidence="1">
    <location>
        <begin position="148"/>
        <end position="177"/>
    </location>
</feature>
<organism evidence="2 3">
    <name type="scientific">Mycena albidolilacea</name>
    <dbReference type="NCBI Taxonomy" id="1033008"/>
    <lineage>
        <taxon>Eukaryota</taxon>
        <taxon>Fungi</taxon>
        <taxon>Dikarya</taxon>
        <taxon>Basidiomycota</taxon>
        <taxon>Agaricomycotina</taxon>
        <taxon>Agaricomycetes</taxon>
        <taxon>Agaricomycetidae</taxon>
        <taxon>Agaricales</taxon>
        <taxon>Marasmiineae</taxon>
        <taxon>Mycenaceae</taxon>
        <taxon>Mycena</taxon>
    </lineage>
</organism>
<dbReference type="AlphaFoldDB" id="A0AAD6Z473"/>
<feature type="compositionally biased region" description="Low complexity" evidence="1">
    <location>
        <begin position="437"/>
        <end position="446"/>
    </location>
</feature>
<evidence type="ECO:0000313" key="2">
    <source>
        <dbReference type="EMBL" id="KAJ7306333.1"/>
    </source>
</evidence>
<evidence type="ECO:0000313" key="3">
    <source>
        <dbReference type="Proteomes" id="UP001218218"/>
    </source>
</evidence>
<comment type="caution">
    <text evidence="2">The sequence shown here is derived from an EMBL/GenBank/DDBJ whole genome shotgun (WGS) entry which is preliminary data.</text>
</comment>
<feature type="compositionally biased region" description="Polar residues" evidence="1">
    <location>
        <begin position="569"/>
        <end position="608"/>
    </location>
</feature>
<feature type="region of interest" description="Disordered" evidence="1">
    <location>
        <begin position="421"/>
        <end position="527"/>
    </location>
</feature>
<feature type="compositionally biased region" description="Polar residues" evidence="1">
    <location>
        <begin position="490"/>
        <end position="499"/>
    </location>
</feature>
<accession>A0AAD6Z473</accession>
<keyword evidence="3" id="KW-1185">Reference proteome</keyword>
<feature type="compositionally biased region" description="Basic residues" evidence="1">
    <location>
        <begin position="661"/>
        <end position="670"/>
    </location>
</feature>
<dbReference type="Proteomes" id="UP001218218">
    <property type="component" value="Unassembled WGS sequence"/>
</dbReference>
<name>A0AAD6Z473_9AGAR</name>
<dbReference type="EMBL" id="JARIHO010000093">
    <property type="protein sequence ID" value="KAJ7306333.1"/>
    <property type="molecule type" value="Genomic_DNA"/>
</dbReference>
<protein>
    <submittedName>
        <fullName evidence="2">Uncharacterized protein</fullName>
    </submittedName>
</protein>